<reference evidence="1" key="1">
    <citation type="journal article" date="2021" name="Proc. Natl. Acad. Sci. U.S.A.">
        <title>A Catalog of Tens of Thousands of Viruses from Human Metagenomes Reveals Hidden Associations with Chronic Diseases.</title>
        <authorList>
            <person name="Tisza M.J."/>
            <person name="Buck C.B."/>
        </authorList>
    </citation>
    <scope>NUCLEOTIDE SEQUENCE</scope>
    <source>
        <strain evidence="1">CtQcs9</strain>
    </source>
</reference>
<dbReference type="EMBL" id="BK059082">
    <property type="protein sequence ID" value="DAE28217.1"/>
    <property type="molecule type" value="Genomic_DNA"/>
</dbReference>
<protein>
    <submittedName>
        <fullName evidence="1">Uncharacterized protein</fullName>
    </submittedName>
</protein>
<name>A0A8S5RAX2_9VIRU</name>
<organism evidence="1">
    <name type="scientific">virus sp. ctQcs9</name>
    <dbReference type="NCBI Taxonomy" id="2825816"/>
    <lineage>
        <taxon>Viruses</taxon>
    </lineage>
</organism>
<sequence>MFVWVRVPFPVLIKLTMKQYYRKFKQGIGNLIYYFKVIWNDRQWDYAFFYRLELKKVQKMIEWWSSGDNVTSEKSVLRDLRICEYLLKVLSEEIDNMEMISTHPDKYEFTRYINLKNISRFIPADQSDLVKEWSKKSWLKQDMYVLKCKNLYYTIRNYRMGIWWD</sequence>
<evidence type="ECO:0000313" key="1">
    <source>
        <dbReference type="EMBL" id="DAE28217.1"/>
    </source>
</evidence>
<accession>A0A8S5RAX2</accession>
<proteinExistence type="predicted"/>